<comment type="caution">
    <text evidence="1">The sequence shown here is derived from an EMBL/GenBank/DDBJ whole genome shotgun (WGS) entry which is preliminary data.</text>
</comment>
<proteinExistence type="predicted"/>
<keyword evidence="2" id="KW-1185">Reference proteome</keyword>
<organism evidence="1 2">
    <name type="scientific">Hibiscus sabdariffa</name>
    <name type="common">roselle</name>
    <dbReference type="NCBI Taxonomy" id="183260"/>
    <lineage>
        <taxon>Eukaryota</taxon>
        <taxon>Viridiplantae</taxon>
        <taxon>Streptophyta</taxon>
        <taxon>Embryophyta</taxon>
        <taxon>Tracheophyta</taxon>
        <taxon>Spermatophyta</taxon>
        <taxon>Magnoliopsida</taxon>
        <taxon>eudicotyledons</taxon>
        <taxon>Gunneridae</taxon>
        <taxon>Pentapetalae</taxon>
        <taxon>rosids</taxon>
        <taxon>malvids</taxon>
        <taxon>Malvales</taxon>
        <taxon>Malvaceae</taxon>
        <taxon>Malvoideae</taxon>
        <taxon>Hibiscus</taxon>
    </lineage>
</organism>
<evidence type="ECO:0008006" key="3">
    <source>
        <dbReference type="Google" id="ProtNLM"/>
    </source>
</evidence>
<dbReference type="EMBL" id="JBBPBN010000018">
    <property type="protein sequence ID" value="KAK9019052.1"/>
    <property type="molecule type" value="Genomic_DNA"/>
</dbReference>
<name>A0ABR2S1M8_9ROSI</name>
<reference evidence="1 2" key="1">
    <citation type="journal article" date="2024" name="G3 (Bethesda)">
        <title>Genome assembly of Hibiscus sabdariffa L. provides insights into metabolisms of medicinal natural products.</title>
        <authorList>
            <person name="Kim T."/>
        </authorList>
    </citation>
    <scope>NUCLEOTIDE SEQUENCE [LARGE SCALE GENOMIC DNA]</scope>
    <source>
        <strain evidence="1">TK-2024</strain>
        <tissue evidence="1">Old leaves</tissue>
    </source>
</reference>
<evidence type="ECO:0000313" key="2">
    <source>
        <dbReference type="Proteomes" id="UP001396334"/>
    </source>
</evidence>
<dbReference type="Proteomes" id="UP001396334">
    <property type="component" value="Unassembled WGS sequence"/>
</dbReference>
<gene>
    <name evidence="1" type="ORF">V6N11_034092</name>
</gene>
<protein>
    <recommendedName>
        <fullName evidence="3">Reverse transcriptase domain-containing protein</fullName>
    </recommendedName>
</protein>
<sequence>MTKLPSHQYGKYILNIISHILQSYNLNLLFLPTNKGKQPKILTNDEEENINVEGTIFPNHTNEKSLNAKFFTNAPNDPADPTGHASTVVTQVDTIGVLSPTPFRVIKPPIENATDPALAKGVTPTDKADLTLEKDRGKSFQPTSYMLVEFEDLISKDSPINATTSKSPLALAP</sequence>
<evidence type="ECO:0000313" key="1">
    <source>
        <dbReference type="EMBL" id="KAK9019052.1"/>
    </source>
</evidence>
<accession>A0ABR2S1M8</accession>